<dbReference type="PANTHER" id="PTHR13723">
    <property type="entry name" value="ADAMTS A DISINTEGRIN AND METALLOPROTEASE WITH THROMBOSPONDIN MOTIFS PROTEASE"/>
    <property type="match status" value="1"/>
</dbReference>
<dbReference type="AlphaFoldDB" id="A0A087UG41"/>
<name>A0A087UG41_STEMI</name>
<dbReference type="InterPro" id="IPR045371">
    <property type="entry name" value="ADAMTS_CR_3"/>
</dbReference>
<proteinExistence type="predicted"/>
<feature type="compositionally biased region" description="Polar residues" evidence="5">
    <location>
        <begin position="539"/>
        <end position="549"/>
    </location>
</feature>
<dbReference type="Proteomes" id="UP000054359">
    <property type="component" value="Unassembled WGS sequence"/>
</dbReference>
<dbReference type="InterPro" id="IPR000884">
    <property type="entry name" value="TSP1_rpt"/>
</dbReference>
<dbReference type="PROSITE" id="PS50092">
    <property type="entry name" value="TSP1"/>
    <property type="match status" value="1"/>
</dbReference>
<dbReference type="SMART" id="SM00209">
    <property type="entry name" value="TSP1"/>
    <property type="match status" value="1"/>
</dbReference>
<evidence type="ECO:0000256" key="1">
    <source>
        <dbReference type="ARBA" id="ARBA00004613"/>
    </source>
</evidence>
<dbReference type="Gene3D" id="2.40.50.120">
    <property type="match status" value="1"/>
</dbReference>
<dbReference type="EMBL" id="KK119656">
    <property type="protein sequence ID" value="KFM76330.1"/>
    <property type="molecule type" value="Genomic_DNA"/>
</dbReference>
<feature type="disulfide bond" evidence="4">
    <location>
        <begin position="69"/>
        <end position="83"/>
    </location>
</feature>
<dbReference type="Pfam" id="PF05986">
    <property type="entry name" value="ADAMTS_spacer1"/>
    <property type="match status" value="1"/>
</dbReference>
<dbReference type="STRING" id="407821.A0A087UG41"/>
<dbReference type="GO" id="GO:0006508">
    <property type="term" value="P:proteolysis"/>
    <property type="evidence" value="ECO:0007669"/>
    <property type="project" value="TreeGrafter"/>
</dbReference>
<dbReference type="OrthoDB" id="5781878at2759"/>
<dbReference type="PRINTS" id="PR01857">
    <property type="entry name" value="ADAMTSFAMILY"/>
</dbReference>
<dbReference type="GO" id="GO:0005576">
    <property type="term" value="C:extracellular region"/>
    <property type="evidence" value="ECO:0007669"/>
    <property type="project" value="UniProtKB-SubCell"/>
</dbReference>
<dbReference type="InterPro" id="IPR050439">
    <property type="entry name" value="ADAMTS_ADAMTS-like"/>
</dbReference>
<dbReference type="FunFam" id="2.20.100.10:FF:000001">
    <property type="entry name" value="semaphorin-5A isoform X1"/>
    <property type="match status" value="1"/>
</dbReference>
<dbReference type="InterPro" id="IPR010294">
    <property type="entry name" value="ADAMTS_spacer1"/>
</dbReference>
<dbReference type="Gene3D" id="2.60.120.830">
    <property type="match status" value="1"/>
</dbReference>
<keyword evidence="3 4" id="KW-1015">Disulfide bond</keyword>
<feature type="disulfide bond" evidence="4">
    <location>
        <begin position="58"/>
        <end position="98"/>
    </location>
</feature>
<evidence type="ECO:0000313" key="7">
    <source>
        <dbReference type="EMBL" id="KFM76330.1"/>
    </source>
</evidence>
<keyword evidence="2" id="KW-0964">Secreted</keyword>
<dbReference type="OMA" id="SPCELSC"/>
<evidence type="ECO:0000256" key="4">
    <source>
        <dbReference type="PIRSR" id="PIRSR613273-3"/>
    </source>
</evidence>
<dbReference type="GO" id="GO:0030198">
    <property type="term" value="P:extracellular matrix organization"/>
    <property type="evidence" value="ECO:0007669"/>
    <property type="project" value="InterPro"/>
</dbReference>
<evidence type="ECO:0000256" key="5">
    <source>
        <dbReference type="SAM" id="MobiDB-lite"/>
    </source>
</evidence>
<dbReference type="PROSITE" id="PS50189">
    <property type="entry name" value="NTR"/>
    <property type="match status" value="1"/>
</dbReference>
<keyword evidence="8" id="KW-1185">Reference proteome</keyword>
<evidence type="ECO:0000313" key="8">
    <source>
        <dbReference type="Proteomes" id="UP000054359"/>
    </source>
</evidence>
<comment type="subcellular location">
    <subcellularLocation>
        <location evidence="1">Secreted</location>
    </subcellularLocation>
</comment>
<dbReference type="SUPFAM" id="SSF82895">
    <property type="entry name" value="TSP-1 type 1 repeat"/>
    <property type="match status" value="1"/>
</dbReference>
<dbReference type="GO" id="GO:0031012">
    <property type="term" value="C:extracellular matrix"/>
    <property type="evidence" value="ECO:0007669"/>
    <property type="project" value="TreeGrafter"/>
</dbReference>
<accession>A0A087UG41</accession>
<reference evidence="7 8" key="1">
    <citation type="submission" date="2013-11" db="EMBL/GenBank/DDBJ databases">
        <title>Genome sequencing of Stegodyphus mimosarum.</title>
        <authorList>
            <person name="Bechsgaard J."/>
        </authorList>
    </citation>
    <scope>NUCLEOTIDE SEQUENCE [LARGE SCALE GENOMIC DNA]</scope>
</reference>
<dbReference type="Pfam" id="PF19236">
    <property type="entry name" value="ADAMTS_CR_3"/>
    <property type="match status" value="1"/>
</dbReference>
<dbReference type="Gene3D" id="2.20.100.10">
    <property type="entry name" value="Thrombospondin type-1 (TSP1) repeat"/>
    <property type="match status" value="1"/>
</dbReference>
<feature type="disulfide bond" evidence="4">
    <location>
        <begin position="54"/>
        <end position="93"/>
    </location>
</feature>
<organism evidence="7 8">
    <name type="scientific">Stegodyphus mimosarum</name>
    <name type="common">African social velvet spider</name>
    <dbReference type="NCBI Taxonomy" id="407821"/>
    <lineage>
        <taxon>Eukaryota</taxon>
        <taxon>Metazoa</taxon>
        <taxon>Ecdysozoa</taxon>
        <taxon>Arthropoda</taxon>
        <taxon>Chelicerata</taxon>
        <taxon>Arachnida</taxon>
        <taxon>Araneae</taxon>
        <taxon>Araneomorphae</taxon>
        <taxon>Entelegynae</taxon>
        <taxon>Eresoidea</taxon>
        <taxon>Eresidae</taxon>
        <taxon>Stegodyphus</taxon>
    </lineage>
</organism>
<dbReference type="InterPro" id="IPR018933">
    <property type="entry name" value="Netrin_module_non-TIMP"/>
</dbReference>
<dbReference type="GO" id="GO:0004222">
    <property type="term" value="F:metalloendopeptidase activity"/>
    <property type="evidence" value="ECO:0007669"/>
    <property type="project" value="TreeGrafter"/>
</dbReference>
<sequence>MRILVLSWILFCFLSIFNKYVFVLARDYAHIDNPSLRRGYISRYWSEWMPWSTCSRTCGGGVRMRTRVCRIRVNGYVASPNRCLGETVEYEICSRQACPPFEEDFLEYQCSRKNGQIIMGKEIEEWLPYHYGKNPCELQCRDRGSALVYSFGKAMDGTKCLAHDPGQPALCVNGRCMPVDCAGYIGSDNRLDSCGVCRGDNSTCVKHRSTFWGRPRVGDSGDQDHHYDYNEIVGIPEGATRILVTEKSETNFLVLVDHKGSYQINGNWRIQSPGHFIIHGSEFLYNRTWDGYESLSSPGPIRFNIFIFVLGSGDIPTVNYEYWISTSSRSATSPSFLSLDSIKTSEIFNKDILNLEESNHPFNNIIHQNAPTERKPSPITRFQGYRSYYHRNEVHKSVPSWSKRRHGSYKHNVYSPVTDNYISSVKTSTQIAHKLGHLETSSEKYDTKKQYFNSRANFNVTPILSFEVRPTPIPVQIVKKQENVHHLLDEYGRPKSTLTQSRRGHMNVNHSIKGKEAKSLPSGRSQTKKRKISSEETRSSTFVDSNINSRTKPRAKRKRKPGKDECSPCSKPQHQTRNFCTSDFVLRAVVRSSEKQQNSIRYELEVIQSYKNKVPILFREYVWSSDLCRCPKLRTDREYILMGHSSGGKRETKLVVSKNSFVKRYTQKRARTMLKLVRDQKSVCQKFGL</sequence>
<dbReference type="InterPro" id="IPR008993">
    <property type="entry name" value="TIMP-like_OB-fold"/>
</dbReference>
<protein>
    <submittedName>
        <fullName evidence="7">ADAMTS-like protein 5</fullName>
    </submittedName>
</protein>
<evidence type="ECO:0000259" key="6">
    <source>
        <dbReference type="PROSITE" id="PS50189"/>
    </source>
</evidence>
<dbReference type="PANTHER" id="PTHR13723:SF317">
    <property type="entry name" value="ADAMTS_ADAMTS-LIKE SPACER 1 DOMAIN-CONTAINING PROTEIN"/>
    <property type="match status" value="1"/>
</dbReference>
<dbReference type="InterPro" id="IPR013273">
    <property type="entry name" value="ADAMTS/ADAMTS-like"/>
</dbReference>
<evidence type="ECO:0000256" key="2">
    <source>
        <dbReference type="ARBA" id="ARBA00022525"/>
    </source>
</evidence>
<dbReference type="Pfam" id="PF01759">
    <property type="entry name" value="NTR"/>
    <property type="match status" value="1"/>
</dbReference>
<gene>
    <name evidence="7" type="ORF">X975_21435</name>
</gene>
<feature type="non-terminal residue" evidence="7">
    <location>
        <position position="689"/>
    </location>
</feature>
<dbReference type="InterPro" id="IPR001134">
    <property type="entry name" value="Netrin_domain"/>
</dbReference>
<dbReference type="SMART" id="SM00643">
    <property type="entry name" value="C345C"/>
    <property type="match status" value="1"/>
</dbReference>
<evidence type="ECO:0000256" key="3">
    <source>
        <dbReference type="ARBA" id="ARBA00023157"/>
    </source>
</evidence>
<feature type="region of interest" description="Disordered" evidence="5">
    <location>
        <begin position="492"/>
        <end position="574"/>
    </location>
</feature>
<dbReference type="Pfam" id="PF00090">
    <property type="entry name" value="TSP_1"/>
    <property type="match status" value="1"/>
</dbReference>
<feature type="domain" description="NTR" evidence="6">
    <location>
        <begin position="566"/>
        <end position="684"/>
    </location>
</feature>
<dbReference type="SUPFAM" id="SSF50242">
    <property type="entry name" value="TIMP-like"/>
    <property type="match status" value="1"/>
</dbReference>
<dbReference type="InterPro" id="IPR036383">
    <property type="entry name" value="TSP1_rpt_sf"/>
</dbReference>
<feature type="compositionally biased region" description="Basic residues" evidence="5">
    <location>
        <begin position="551"/>
        <end position="561"/>
    </location>
</feature>